<dbReference type="Proteomes" id="UP001516400">
    <property type="component" value="Unassembled WGS sequence"/>
</dbReference>
<dbReference type="EMBL" id="JABFTP020000042">
    <property type="protein sequence ID" value="KAL3270931.1"/>
    <property type="molecule type" value="Genomic_DNA"/>
</dbReference>
<reference evidence="4 5" key="1">
    <citation type="journal article" date="2021" name="BMC Biol.">
        <title>Horizontally acquired antibacterial genes associated with adaptive radiation of ladybird beetles.</title>
        <authorList>
            <person name="Li H.S."/>
            <person name="Tang X.F."/>
            <person name="Huang Y.H."/>
            <person name="Xu Z.Y."/>
            <person name="Chen M.L."/>
            <person name="Du X.Y."/>
            <person name="Qiu B.Y."/>
            <person name="Chen P.T."/>
            <person name="Zhang W."/>
            <person name="Slipinski A."/>
            <person name="Escalona H.E."/>
            <person name="Waterhouse R.M."/>
            <person name="Zwick A."/>
            <person name="Pang H."/>
        </authorList>
    </citation>
    <scope>NUCLEOTIDE SEQUENCE [LARGE SCALE GENOMIC DNA]</scope>
    <source>
        <strain evidence="4">SYSU2018</strain>
    </source>
</reference>
<dbReference type="AlphaFoldDB" id="A0ABD2MX39"/>
<feature type="region of interest" description="Disordered" evidence="2">
    <location>
        <begin position="127"/>
        <end position="195"/>
    </location>
</feature>
<feature type="domain" description="Centromere protein J C-terminal" evidence="3">
    <location>
        <begin position="965"/>
        <end position="994"/>
    </location>
</feature>
<feature type="compositionally biased region" description="Polar residues" evidence="2">
    <location>
        <begin position="539"/>
        <end position="549"/>
    </location>
</feature>
<evidence type="ECO:0000259" key="3">
    <source>
        <dbReference type="Pfam" id="PF07202"/>
    </source>
</evidence>
<evidence type="ECO:0000256" key="1">
    <source>
        <dbReference type="ARBA" id="ARBA00005627"/>
    </source>
</evidence>
<evidence type="ECO:0000313" key="4">
    <source>
        <dbReference type="EMBL" id="KAL3270931.1"/>
    </source>
</evidence>
<gene>
    <name evidence="4" type="ORF">HHI36_021437</name>
</gene>
<dbReference type="PANTHER" id="PTHR10331">
    <property type="entry name" value="T COMPLEX PROTEIN 10"/>
    <property type="match status" value="1"/>
</dbReference>
<feature type="region of interest" description="Disordered" evidence="2">
    <location>
        <begin position="622"/>
        <end position="647"/>
    </location>
</feature>
<dbReference type="PANTHER" id="PTHR10331:SF6">
    <property type="entry name" value="SPINDLE ASSEMBLY ABNORMAL 4"/>
    <property type="match status" value="1"/>
</dbReference>
<dbReference type="Gene3D" id="2.60.450.20">
    <property type="match status" value="1"/>
</dbReference>
<evidence type="ECO:0000313" key="5">
    <source>
        <dbReference type="Proteomes" id="UP001516400"/>
    </source>
</evidence>
<comment type="caution">
    <text evidence="4">The sequence shown here is derived from an EMBL/GenBank/DDBJ whole genome shotgun (WGS) entry which is preliminary data.</text>
</comment>
<keyword evidence="5" id="KW-1185">Reference proteome</keyword>
<feature type="domain" description="Centromere protein J C-terminal" evidence="3">
    <location>
        <begin position="927"/>
        <end position="961"/>
    </location>
</feature>
<organism evidence="4 5">
    <name type="scientific">Cryptolaemus montrouzieri</name>
    <dbReference type="NCBI Taxonomy" id="559131"/>
    <lineage>
        <taxon>Eukaryota</taxon>
        <taxon>Metazoa</taxon>
        <taxon>Ecdysozoa</taxon>
        <taxon>Arthropoda</taxon>
        <taxon>Hexapoda</taxon>
        <taxon>Insecta</taxon>
        <taxon>Pterygota</taxon>
        <taxon>Neoptera</taxon>
        <taxon>Endopterygota</taxon>
        <taxon>Coleoptera</taxon>
        <taxon>Polyphaga</taxon>
        <taxon>Cucujiformia</taxon>
        <taxon>Coccinelloidea</taxon>
        <taxon>Coccinellidae</taxon>
        <taxon>Scymninae</taxon>
        <taxon>Scymnini</taxon>
        <taxon>Cryptolaemus</taxon>
    </lineage>
</organism>
<name>A0ABD2MX39_9CUCU</name>
<feature type="region of interest" description="Disordered" evidence="2">
    <location>
        <begin position="746"/>
        <end position="774"/>
    </location>
</feature>
<dbReference type="SUPFAM" id="SSF82185">
    <property type="entry name" value="Histone H3 K4-specific methyltransferase SET7/9 N-terminal domain"/>
    <property type="match status" value="1"/>
</dbReference>
<comment type="similarity">
    <text evidence="1">Belongs to the TCP10 family.</text>
</comment>
<feature type="compositionally biased region" description="Polar residues" evidence="2">
    <location>
        <begin position="158"/>
        <end position="181"/>
    </location>
</feature>
<accession>A0ABD2MX39</accession>
<dbReference type="Pfam" id="PF07202">
    <property type="entry name" value="Tcp10_C"/>
    <property type="match status" value="3"/>
</dbReference>
<feature type="domain" description="Centromere protein J C-terminal" evidence="3">
    <location>
        <begin position="891"/>
        <end position="920"/>
    </location>
</feature>
<dbReference type="InterPro" id="IPR047002">
    <property type="entry name" value="Tcp10_C_sf"/>
</dbReference>
<proteinExistence type="inferred from homology"/>
<dbReference type="InterPro" id="IPR026581">
    <property type="entry name" value="TCP10L/CENPJ"/>
</dbReference>
<dbReference type="InterPro" id="IPR009852">
    <property type="entry name" value="CENPJ_C_dom"/>
</dbReference>
<evidence type="ECO:0000256" key="2">
    <source>
        <dbReference type="SAM" id="MobiDB-lite"/>
    </source>
</evidence>
<sequence length="1014" mass="117081">MSMSPHQIFGRLQELKKWQHTHEKLLKRSDFDEDIEKTPLKRVYTSENSHRNLDEIKGSPGKEFEELLEEKLNEYSESLNPSVNDVRKPKKPYLKKGSGLLKYNLKPEEYKKLIGNKFSSTILPFKQRPKSVEAPSRSKEGTFNRPKTSGGEKHSKCLQKTQTANRTSQNSSQKPRSSINQRKPRDIPKIQNKNCIYKQQEPEKVIKYNGNQPNIEIVNLSEKPKVKDNDITKRTSPKLYDFIESISRKPEQFTPLKVPEISIKPKGNWCDISVNCHNEVSWKNPTVDNFEHNSIDSNSDKCSPQVAIESQWRNGVVRHINEFRSTMNQINNIEKKNAFHENEPLEVINGARKSLSYEFSDQSLYEKALETELMIFEALERRAEQSSFCSTNTSIIQLLASTPSKFNFKDVGTGSETPEFRKIIDSTDEIENQPVRDKIDERFEKASREIGIQQTVPSPKWRIEEGTQNYHKENESEIDQVEGIEENEQEVDKINFKPTRSVSITTDDLGMCGTIYSSDSSDESEYSVESKKANRYSRPPQTDKSSLNNSETCTSCGNLIKIKIEECESELNDLKQEKNRIVAIREQMAKEKKEFEKEMKTRRRQFEEQRIRFELELEEERKKISEKNSSEKSNKDTKSKIQHKKDREELNNLKLELHEAKELMKLRETKNSMCIARLRNQVKVLEKNNADLKAENEKLLKEKSKLSAQQKVYNKSTETKMLKEISKNISKLTEETFKNQNFKIETSSEEDSRRRLSRASCKGDSGNDCRKSLNKSHGVTASINSYHGHGEGPIKSSTTIQNVLKANNDNIEEKYKSLFSGQDVIIEDKVKTNVNHLRESTKPSGLGKSERILEDGTKEIRYSNGNMKLMSENGTVRYYYASNDTWHTNFPDGTEVIEFPNGQSEKRFKDGKCLVFFPDGLIQTIFPDGTEEVKYPDGSKLLTKKNGDRMLFLSNGQVEIHTKDQKRREYPDGTVKILYPDGSQETRYSNGRVRMKNCDGEIILDTERKLIEIL</sequence>
<protein>
    <recommendedName>
        <fullName evidence="3">Centromere protein J C-terminal domain-containing protein</fullName>
    </recommendedName>
</protein>
<feature type="region of interest" description="Disordered" evidence="2">
    <location>
        <begin position="515"/>
        <end position="549"/>
    </location>
</feature>